<protein>
    <submittedName>
        <fullName evidence="1">Uncharacterized protein</fullName>
    </submittedName>
</protein>
<accession>A0ACB7YIF5</accession>
<reference evidence="1 2" key="1">
    <citation type="journal article" date="2021" name="Hortic Res">
        <title>High-quality reference genome and annotation aids understanding of berry development for evergreen blueberry (Vaccinium darrowii).</title>
        <authorList>
            <person name="Yu J."/>
            <person name="Hulse-Kemp A.M."/>
            <person name="Babiker E."/>
            <person name="Staton M."/>
        </authorList>
    </citation>
    <scope>NUCLEOTIDE SEQUENCE [LARGE SCALE GENOMIC DNA]</scope>
    <source>
        <strain evidence="2">cv. NJ 8807/NJ 8810</strain>
        <tissue evidence="1">Young leaf</tissue>
    </source>
</reference>
<comment type="caution">
    <text evidence="1">The sequence shown here is derived from an EMBL/GenBank/DDBJ whole genome shotgun (WGS) entry which is preliminary data.</text>
</comment>
<proteinExistence type="predicted"/>
<organism evidence="1 2">
    <name type="scientific">Vaccinium darrowii</name>
    <dbReference type="NCBI Taxonomy" id="229202"/>
    <lineage>
        <taxon>Eukaryota</taxon>
        <taxon>Viridiplantae</taxon>
        <taxon>Streptophyta</taxon>
        <taxon>Embryophyta</taxon>
        <taxon>Tracheophyta</taxon>
        <taxon>Spermatophyta</taxon>
        <taxon>Magnoliopsida</taxon>
        <taxon>eudicotyledons</taxon>
        <taxon>Gunneridae</taxon>
        <taxon>Pentapetalae</taxon>
        <taxon>asterids</taxon>
        <taxon>Ericales</taxon>
        <taxon>Ericaceae</taxon>
        <taxon>Vaccinioideae</taxon>
        <taxon>Vaccinieae</taxon>
        <taxon>Vaccinium</taxon>
    </lineage>
</organism>
<name>A0ACB7YIF5_9ERIC</name>
<dbReference type="Proteomes" id="UP000828048">
    <property type="component" value="Chromosome 11"/>
</dbReference>
<evidence type="ECO:0000313" key="1">
    <source>
        <dbReference type="EMBL" id="KAH7853330.1"/>
    </source>
</evidence>
<evidence type="ECO:0000313" key="2">
    <source>
        <dbReference type="Proteomes" id="UP000828048"/>
    </source>
</evidence>
<dbReference type="EMBL" id="CM037161">
    <property type="protein sequence ID" value="KAH7853330.1"/>
    <property type="molecule type" value="Genomic_DNA"/>
</dbReference>
<sequence>MAEIEPSENSNGKRIRQSISVPFLWEEKPGTPKRDWKPSTQIVCTQKVNPVATLPVKLVASIPFEWEEKPGTPLPCFSQAPPEGGIQLPPEELTERAYRIFESAIDGCGFETEESFHSAPSAPTNCVESTVPVSNAVSILETSWAGNNGGEPQSPSSTDSESGYATETKSLVGEAFLECLFPLLSTPHSGFLEKHGRTEKTSSNIPRKVQSKDFDRESNCSVAVRRTITLGDLLMMSHRRSYRRRAVQMPGQNLSTEYMKIGAIERCIFSIDNWIEELQRKWKRQLRLKLM</sequence>
<keyword evidence="2" id="KW-1185">Reference proteome</keyword>
<gene>
    <name evidence="1" type="ORF">Vadar_001284</name>
</gene>